<evidence type="ECO:0000256" key="1">
    <source>
        <dbReference type="SAM" id="MobiDB-lite"/>
    </source>
</evidence>
<name>A0ABS1HXY8_9PROT</name>
<evidence type="ECO:0000313" key="4">
    <source>
        <dbReference type="Proteomes" id="UP000654452"/>
    </source>
</evidence>
<keyword evidence="4" id="KW-1185">Reference proteome</keyword>
<feature type="compositionally biased region" description="Basic residues" evidence="1">
    <location>
        <begin position="1"/>
        <end position="14"/>
    </location>
</feature>
<dbReference type="Proteomes" id="UP000654452">
    <property type="component" value="Unassembled WGS sequence"/>
</dbReference>
<keyword evidence="2" id="KW-0472">Membrane</keyword>
<protein>
    <submittedName>
        <fullName evidence="3">Uncharacterized protein</fullName>
    </submittedName>
</protein>
<sequence length="112" mass="12335">MASKRRKASRKTGRGRSVAGRPLAGESMVLEGRAPRPQVRTSPVVRSRGNAKRAISLDGDSGAFLGPEQQYLLRKRQEVERREARWRRTVAGMLVVVAVAVAAGLYWVFSGM</sequence>
<keyword evidence="2" id="KW-1133">Transmembrane helix</keyword>
<organism evidence="3 4">
    <name type="scientific">Azospirillum aestuarii</name>
    <dbReference type="NCBI Taxonomy" id="2802052"/>
    <lineage>
        <taxon>Bacteria</taxon>
        <taxon>Pseudomonadati</taxon>
        <taxon>Pseudomonadota</taxon>
        <taxon>Alphaproteobacteria</taxon>
        <taxon>Rhodospirillales</taxon>
        <taxon>Azospirillaceae</taxon>
        <taxon>Azospirillum</taxon>
    </lineage>
</organism>
<evidence type="ECO:0000256" key="2">
    <source>
        <dbReference type="SAM" id="Phobius"/>
    </source>
</evidence>
<gene>
    <name evidence="3" type="ORF">JJL56_12455</name>
</gene>
<accession>A0ABS1HXY8</accession>
<feature type="transmembrane region" description="Helical" evidence="2">
    <location>
        <begin position="90"/>
        <end position="109"/>
    </location>
</feature>
<reference evidence="3 4" key="1">
    <citation type="submission" date="2021-01" db="EMBL/GenBank/DDBJ databases">
        <title>Azospirillum sp. YIM DDC1 draft genome.</title>
        <authorList>
            <person name="Wang Y.-X."/>
        </authorList>
    </citation>
    <scope>NUCLEOTIDE SEQUENCE [LARGE SCALE GENOMIC DNA]</scope>
    <source>
        <strain evidence="3 4">YIM DDC1</strain>
    </source>
</reference>
<dbReference type="EMBL" id="JAEPIV010000005">
    <property type="protein sequence ID" value="MBK4719684.1"/>
    <property type="molecule type" value="Genomic_DNA"/>
</dbReference>
<evidence type="ECO:0000313" key="3">
    <source>
        <dbReference type="EMBL" id="MBK4719684.1"/>
    </source>
</evidence>
<comment type="caution">
    <text evidence="3">The sequence shown here is derived from an EMBL/GenBank/DDBJ whole genome shotgun (WGS) entry which is preliminary data.</text>
</comment>
<proteinExistence type="predicted"/>
<feature type="region of interest" description="Disordered" evidence="1">
    <location>
        <begin position="1"/>
        <end position="51"/>
    </location>
</feature>
<keyword evidence="2" id="KW-0812">Transmembrane</keyword>